<dbReference type="InterPro" id="IPR025249">
    <property type="entry name" value="TF_NusA_KH_1st"/>
</dbReference>
<dbReference type="SMART" id="SM00322">
    <property type="entry name" value="KH"/>
    <property type="match status" value="2"/>
</dbReference>
<dbReference type="InterPro" id="IPR009019">
    <property type="entry name" value="KH_sf_prok-type"/>
</dbReference>
<dbReference type="InterPro" id="IPR030842">
    <property type="entry name" value="TF_NusA_bacterial"/>
</dbReference>
<dbReference type="Gene3D" id="3.30.1480.10">
    <property type="entry name" value="NusA, N-terminal domain"/>
    <property type="match status" value="1"/>
</dbReference>
<dbReference type="NCBIfam" id="TIGR01953">
    <property type="entry name" value="NusA"/>
    <property type="match status" value="1"/>
</dbReference>
<evidence type="ECO:0000256" key="2">
    <source>
        <dbReference type="ARBA" id="ARBA00022490"/>
    </source>
</evidence>
<evidence type="ECO:0000256" key="6">
    <source>
        <dbReference type="ARBA" id="ARBA00023163"/>
    </source>
</evidence>
<dbReference type="GO" id="GO:0003700">
    <property type="term" value="F:DNA-binding transcription factor activity"/>
    <property type="evidence" value="ECO:0007669"/>
    <property type="project" value="InterPro"/>
</dbReference>
<evidence type="ECO:0000256" key="3">
    <source>
        <dbReference type="ARBA" id="ARBA00022814"/>
    </source>
</evidence>
<name>A0AB73T4W3_9FIRM</name>
<evidence type="ECO:0000313" key="12">
    <source>
        <dbReference type="EMBL" id="PWJ76186.1"/>
    </source>
</evidence>
<evidence type="ECO:0000259" key="11">
    <source>
        <dbReference type="SMART" id="SM00322"/>
    </source>
</evidence>
<dbReference type="HAMAP" id="MF_00945_B">
    <property type="entry name" value="NusA_B"/>
    <property type="match status" value="1"/>
</dbReference>
<feature type="region of interest" description="Disordered" evidence="9">
    <location>
        <begin position="410"/>
        <end position="430"/>
    </location>
</feature>
<dbReference type="CDD" id="cd02134">
    <property type="entry name" value="KH-II_NusA_rpt1"/>
    <property type="match status" value="1"/>
</dbReference>
<feature type="domain" description="S1 motif" evidence="10">
    <location>
        <begin position="133"/>
        <end position="199"/>
    </location>
</feature>
<evidence type="ECO:0000313" key="13">
    <source>
        <dbReference type="Proteomes" id="UP000245412"/>
    </source>
</evidence>
<keyword evidence="13" id="KW-1185">Reference proteome</keyword>
<keyword evidence="8" id="KW-0175">Coiled coil</keyword>
<dbReference type="Gene3D" id="3.30.300.20">
    <property type="match status" value="2"/>
</dbReference>
<organism evidence="12 13">
    <name type="scientific">Murimonas intestini</name>
    <dbReference type="NCBI Taxonomy" id="1337051"/>
    <lineage>
        <taxon>Bacteria</taxon>
        <taxon>Bacillati</taxon>
        <taxon>Bacillota</taxon>
        <taxon>Clostridia</taxon>
        <taxon>Lachnospirales</taxon>
        <taxon>Lachnospiraceae</taxon>
        <taxon>Murimonas</taxon>
    </lineage>
</organism>
<dbReference type="SUPFAM" id="SSF50249">
    <property type="entry name" value="Nucleic acid-binding proteins"/>
    <property type="match status" value="1"/>
</dbReference>
<accession>A0AB73T4W3</accession>
<feature type="region of interest" description="Disordered" evidence="9">
    <location>
        <begin position="367"/>
        <end position="387"/>
    </location>
</feature>
<dbReference type="InterPro" id="IPR015946">
    <property type="entry name" value="KH_dom-like_a/b"/>
</dbReference>
<proteinExistence type="inferred from homology"/>
<dbReference type="InterPro" id="IPR036555">
    <property type="entry name" value="NusA_N_sf"/>
</dbReference>
<comment type="function">
    <text evidence="7">Participates in both transcription termination and antitermination.</text>
</comment>
<dbReference type="SUPFAM" id="SSF54814">
    <property type="entry name" value="Prokaryotic type KH domain (KH-domain type II)"/>
    <property type="match status" value="2"/>
</dbReference>
<dbReference type="GO" id="GO:0031564">
    <property type="term" value="P:transcription antitermination"/>
    <property type="evidence" value="ECO:0007669"/>
    <property type="project" value="UniProtKB-UniRule"/>
</dbReference>
<sequence>MNNELLEALNLLEKEKDISKDTLLEAIEQSLIQACKNHFGKADNVKVNINPETCDFGVYAEKTVVENVEDSVTEISLVNAKMIDSKYDIGDIVNVEIKSKEFGRIATQNAKNVILQKIREEERKVLFNQYYGKEKDVITGIVQRYLGKNVSINLGKVDAILNENEMVKGEVFKPTERIKVYVLEVKDTPKGPKILVSRTHPELVKRLFESEVTEVKDGTVEIKSIAREAGSRTKIAVASNNQDVDPVGACVGINGARVNSIVSELRGEKIDIINWSDNPAILIENALSPAKVIWVIADADEKTAKVVVPDYQLSLAIGKEGQNARLAARLTGFKIDIKSETQARESGEFDDYFEAYDNAFDEEYPEEYEGEYSEEYEEGYEPEYEEGGYAEDSYEAEGYMQDTDDIQAAENIHDADFQAGQPESDGTGEQ</sequence>
<keyword evidence="4 7" id="KW-0694">RNA-binding</keyword>
<dbReference type="FunFam" id="3.30.300.20:FF:000002">
    <property type="entry name" value="Transcription termination/antitermination protein NusA"/>
    <property type="match status" value="1"/>
</dbReference>
<dbReference type="SMART" id="SM00316">
    <property type="entry name" value="S1"/>
    <property type="match status" value="1"/>
</dbReference>
<keyword evidence="5 7" id="KW-0805">Transcription regulation</keyword>
<dbReference type="Pfam" id="PF26594">
    <property type="entry name" value="KH_NusA_2nd"/>
    <property type="match status" value="1"/>
</dbReference>
<dbReference type="FunFam" id="3.30.1480.10:FF:000002">
    <property type="entry name" value="Transcription termination/antitermination protein NusA"/>
    <property type="match status" value="1"/>
</dbReference>
<dbReference type="EMBL" id="QGGY01000005">
    <property type="protein sequence ID" value="PWJ76186.1"/>
    <property type="molecule type" value="Genomic_DNA"/>
</dbReference>
<dbReference type="Gene3D" id="2.40.50.140">
    <property type="entry name" value="Nucleic acid-binding proteins"/>
    <property type="match status" value="1"/>
</dbReference>
<dbReference type="CDD" id="cd04455">
    <property type="entry name" value="S1_NusA"/>
    <property type="match status" value="1"/>
</dbReference>
<keyword evidence="6 7" id="KW-0804">Transcription</keyword>
<dbReference type="GO" id="GO:0003723">
    <property type="term" value="F:RNA binding"/>
    <property type="evidence" value="ECO:0007669"/>
    <property type="project" value="UniProtKB-UniRule"/>
</dbReference>
<dbReference type="Proteomes" id="UP000245412">
    <property type="component" value="Unassembled WGS sequence"/>
</dbReference>
<dbReference type="PROSITE" id="PS50084">
    <property type="entry name" value="KH_TYPE_1"/>
    <property type="match status" value="1"/>
</dbReference>
<dbReference type="InterPro" id="IPR058582">
    <property type="entry name" value="KH_NusA_2nd"/>
</dbReference>
<dbReference type="InterPro" id="IPR012340">
    <property type="entry name" value="NA-bd_OB-fold"/>
</dbReference>
<evidence type="ECO:0000259" key="10">
    <source>
        <dbReference type="SMART" id="SM00316"/>
    </source>
</evidence>
<dbReference type="InterPro" id="IPR003029">
    <property type="entry name" value="S1_domain"/>
</dbReference>
<dbReference type="PANTHER" id="PTHR22648:SF0">
    <property type="entry name" value="TRANSCRIPTION TERMINATION_ANTITERMINATION PROTEIN NUSA"/>
    <property type="match status" value="1"/>
</dbReference>
<evidence type="ECO:0000256" key="1">
    <source>
        <dbReference type="ARBA" id="ARBA00022472"/>
    </source>
</evidence>
<dbReference type="Pfam" id="PF13184">
    <property type="entry name" value="KH_NusA_1st"/>
    <property type="match status" value="1"/>
</dbReference>
<dbReference type="InterPro" id="IPR010213">
    <property type="entry name" value="TF_NusA"/>
</dbReference>
<dbReference type="FunFam" id="3.30.300.20:FF:000005">
    <property type="entry name" value="Transcription termination/antitermination protein NusA"/>
    <property type="match status" value="1"/>
</dbReference>
<reference evidence="12 13" key="1">
    <citation type="submission" date="2018-05" db="EMBL/GenBank/DDBJ databases">
        <authorList>
            <person name="Goeker M."/>
            <person name="Huntemann M."/>
            <person name="Clum A."/>
            <person name="Pillay M."/>
            <person name="Palaniappan K."/>
            <person name="Varghese N."/>
            <person name="Mikhailova N."/>
            <person name="Stamatis D."/>
            <person name="Reddy T."/>
            <person name="Daum C."/>
            <person name="Shapiro N."/>
            <person name="Ivanova N."/>
            <person name="Kyrpides N."/>
            <person name="Woyke T."/>
        </authorList>
    </citation>
    <scope>NUCLEOTIDE SEQUENCE [LARGE SCALE GENOMIC DNA]</scope>
    <source>
        <strain evidence="12 13">DSM 26524</strain>
    </source>
</reference>
<keyword evidence="2 7" id="KW-0963">Cytoplasm</keyword>
<dbReference type="GO" id="GO:0006353">
    <property type="term" value="P:DNA-templated transcription termination"/>
    <property type="evidence" value="ECO:0007669"/>
    <property type="project" value="UniProtKB-UniRule"/>
</dbReference>
<keyword evidence="3 7" id="KW-0889">Transcription antitermination</keyword>
<evidence type="ECO:0000256" key="8">
    <source>
        <dbReference type="SAM" id="Coils"/>
    </source>
</evidence>
<comment type="subcellular location">
    <subcellularLocation>
        <location evidence="7">Cytoplasm</location>
    </subcellularLocation>
</comment>
<dbReference type="SUPFAM" id="SSF69705">
    <property type="entry name" value="Transcription factor NusA, N-terminal domain"/>
    <property type="match status" value="1"/>
</dbReference>
<evidence type="ECO:0000256" key="5">
    <source>
        <dbReference type="ARBA" id="ARBA00023015"/>
    </source>
</evidence>
<protein>
    <recommendedName>
        <fullName evidence="7">Transcription termination/antitermination protein NusA</fullName>
    </recommendedName>
</protein>
<dbReference type="GO" id="GO:0005829">
    <property type="term" value="C:cytosol"/>
    <property type="evidence" value="ECO:0007669"/>
    <property type="project" value="TreeGrafter"/>
</dbReference>
<dbReference type="InterPro" id="IPR004087">
    <property type="entry name" value="KH_dom"/>
</dbReference>
<feature type="domain" description="K Homology" evidence="11">
    <location>
        <begin position="302"/>
        <end position="364"/>
    </location>
</feature>
<comment type="similarity">
    <text evidence="7">Belongs to the NusA family.</text>
</comment>
<dbReference type="InterPro" id="IPR013735">
    <property type="entry name" value="TF_NusA_N"/>
</dbReference>
<comment type="subunit">
    <text evidence="7">Monomer. Binds directly to the core enzyme of the DNA-dependent RNA polymerase and to nascent RNA.</text>
</comment>
<keyword evidence="1 7" id="KW-0806">Transcription termination</keyword>
<dbReference type="AlphaFoldDB" id="A0AB73T4W3"/>
<gene>
    <name evidence="7" type="primary">nusA</name>
    <name evidence="12" type="ORF">C7383_105222</name>
</gene>
<feature type="coiled-coil region" evidence="8">
    <location>
        <begin position="2"/>
        <end position="29"/>
    </location>
</feature>
<evidence type="ECO:0000256" key="9">
    <source>
        <dbReference type="SAM" id="MobiDB-lite"/>
    </source>
</evidence>
<dbReference type="PANTHER" id="PTHR22648">
    <property type="entry name" value="TRANSCRIPTION TERMINATION FACTOR NUSA"/>
    <property type="match status" value="1"/>
</dbReference>
<comment type="caution">
    <text evidence="12">The sequence shown here is derived from an EMBL/GenBank/DDBJ whole genome shotgun (WGS) entry which is preliminary data.</text>
</comment>
<feature type="domain" description="K Homology" evidence="11">
    <location>
        <begin position="229"/>
        <end position="301"/>
    </location>
</feature>
<evidence type="ECO:0000256" key="7">
    <source>
        <dbReference type="HAMAP-Rule" id="MF_00945"/>
    </source>
</evidence>
<dbReference type="RefSeq" id="WP_109626244.1">
    <property type="nucleotide sequence ID" value="NZ_JANKBI010000003.1"/>
</dbReference>
<evidence type="ECO:0000256" key="4">
    <source>
        <dbReference type="ARBA" id="ARBA00022884"/>
    </source>
</evidence>
<dbReference type="CDD" id="cd22529">
    <property type="entry name" value="KH-II_NusA_rpt2"/>
    <property type="match status" value="1"/>
</dbReference>
<dbReference type="Pfam" id="PF08529">
    <property type="entry name" value="NusA_N"/>
    <property type="match status" value="1"/>
</dbReference>